<sequence length="142" mass="15965">MPTPGRGGPLKHPAVLEQIEARHHHFQVRLADDITAFAGSMNFVYIHAVIFAVWMIFLEHDPWPKLTLFVSLEAIFLSTFVMIGQNRTAAFQQAKANHDFVEQELELKTNTALTRETQGLIKEIHERVLGGPAIASPVDDPR</sequence>
<gene>
    <name evidence="2" type="ORF">ACFSCY_31880</name>
</gene>
<feature type="transmembrane region" description="Helical" evidence="1">
    <location>
        <begin position="63"/>
        <end position="83"/>
    </location>
</feature>
<dbReference type="RefSeq" id="WP_343973905.1">
    <property type="nucleotide sequence ID" value="NZ_BAAAJG010000005.1"/>
</dbReference>
<dbReference type="Proteomes" id="UP001597145">
    <property type="component" value="Unassembled WGS sequence"/>
</dbReference>
<comment type="caution">
    <text evidence="2">The sequence shown here is derived from an EMBL/GenBank/DDBJ whole genome shotgun (WGS) entry which is preliminary data.</text>
</comment>
<keyword evidence="1" id="KW-1133">Transmembrane helix</keyword>
<keyword evidence="1" id="KW-0812">Transmembrane</keyword>
<keyword evidence="3" id="KW-1185">Reference proteome</keyword>
<evidence type="ECO:0000256" key="1">
    <source>
        <dbReference type="SAM" id="Phobius"/>
    </source>
</evidence>
<accession>A0ABW4FUK4</accession>
<dbReference type="InterPro" id="IPR010406">
    <property type="entry name" value="DUF1003"/>
</dbReference>
<evidence type="ECO:0000313" key="2">
    <source>
        <dbReference type="EMBL" id="MFD1534027.1"/>
    </source>
</evidence>
<dbReference type="Pfam" id="PF06210">
    <property type="entry name" value="DUF1003"/>
    <property type="match status" value="1"/>
</dbReference>
<evidence type="ECO:0000313" key="3">
    <source>
        <dbReference type="Proteomes" id="UP001597145"/>
    </source>
</evidence>
<feature type="transmembrane region" description="Helical" evidence="1">
    <location>
        <begin position="34"/>
        <end position="57"/>
    </location>
</feature>
<name>A0ABW4FUK4_9PSEU</name>
<protein>
    <submittedName>
        <fullName evidence="2">DUF1003 domain-containing protein</fullName>
    </submittedName>
</protein>
<dbReference type="EMBL" id="JBHUCP010000028">
    <property type="protein sequence ID" value="MFD1534027.1"/>
    <property type="molecule type" value="Genomic_DNA"/>
</dbReference>
<keyword evidence="1" id="KW-0472">Membrane</keyword>
<proteinExistence type="predicted"/>
<reference evidence="3" key="1">
    <citation type="journal article" date="2019" name="Int. J. Syst. Evol. Microbiol.">
        <title>The Global Catalogue of Microorganisms (GCM) 10K type strain sequencing project: providing services to taxonomists for standard genome sequencing and annotation.</title>
        <authorList>
            <consortium name="The Broad Institute Genomics Platform"/>
            <consortium name="The Broad Institute Genome Sequencing Center for Infectious Disease"/>
            <person name="Wu L."/>
            <person name="Ma J."/>
        </authorList>
    </citation>
    <scope>NUCLEOTIDE SEQUENCE [LARGE SCALE GENOMIC DNA]</scope>
    <source>
        <strain evidence="3">JCM 12165</strain>
    </source>
</reference>
<organism evidence="2 3">
    <name type="scientific">Pseudonocardia aurantiaca</name>
    <dbReference type="NCBI Taxonomy" id="75290"/>
    <lineage>
        <taxon>Bacteria</taxon>
        <taxon>Bacillati</taxon>
        <taxon>Actinomycetota</taxon>
        <taxon>Actinomycetes</taxon>
        <taxon>Pseudonocardiales</taxon>
        <taxon>Pseudonocardiaceae</taxon>
        <taxon>Pseudonocardia</taxon>
    </lineage>
</organism>